<accession>A0A553MW92</accession>
<dbReference type="Proteomes" id="UP000316079">
    <property type="component" value="Unassembled WGS sequence"/>
</dbReference>
<dbReference type="EMBL" id="SRMA01027237">
    <property type="protein sequence ID" value="TRY57418.1"/>
    <property type="molecule type" value="Genomic_DNA"/>
</dbReference>
<feature type="compositionally biased region" description="Polar residues" evidence="2">
    <location>
        <begin position="69"/>
        <end position="92"/>
    </location>
</feature>
<dbReference type="PANTHER" id="PTHR16294:SF7">
    <property type="entry name" value="DYSBINDIN DOMAIN-CONTAINING PROTEIN 2"/>
    <property type="match status" value="1"/>
</dbReference>
<dbReference type="InterPro" id="IPR007531">
    <property type="entry name" value="Dysbindin"/>
</dbReference>
<dbReference type="PANTHER" id="PTHR16294">
    <property type="entry name" value="DYSTROBREVIN BINDING PROTEIN 1 DYSBINDIN"/>
    <property type="match status" value="1"/>
</dbReference>
<gene>
    <name evidence="3" type="ORF">DNTS_031415</name>
</gene>
<dbReference type="AlphaFoldDB" id="A0A553MW92"/>
<evidence type="ECO:0000256" key="2">
    <source>
        <dbReference type="SAM" id="MobiDB-lite"/>
    </source>
</evidence>
<feature type="region of interest" description="Disordered" evidence="2">
    <location>
        <begin position="69"/>
        <end position="123"/>
    </location>
</feature>
<keyword evidence="4" id="KW-1185">Reference proteome</keyword>
<comment type="similarity">
    <text evidence="1">Belongs to the dysbindin family.</text>
</comment>
<protein>
    <submittedName>
        <fullName evidence="3">Uncharacterized protein</fullName>
    </submittedName>
</protein>
<name>A0A553MW92_9TELE</name>
<feature type="compositionally biased region" description="Polar residues" evidence="2">
    <location>
        <begin position="109"/>
        <end position="123"/>
    </location>
</feature>
<dbReference type="GO" id="GO:0005737">
    <property type="term" value="C:cytoplasm"/>
    <property type="evidence" value="ECO:0007669"/>
    <property type="project" value="InterPro"/>
</dbReference>
<organism evidence="3 4">
    <name type="scientific">Danionella cerebrum</name>
    <dbReference type="NCBI Taxonomy" id="2873325"/>
    <lineage>
        <taxon>Eukaryota</taxon>
        <taxon>Metazoa</taxon>
        <taxon>Chordata</taxon>
        <taxon>Craniata</taxon>
        <taxon>Vertebrata</taxon>
        <taxon>Euteleostomi</taxon>
        <taxon>Actinopterygii</taxon>
        <taxon>Neopterygii</taxon>
        <taxon>Teleostei</taxon>
        <taxon>Ostariophysi</taxon>
        <taxon>Cypriniformes</taxon>
        <taxon>Danionidae</taxon>
        <taxon>Danioninae</taxon>
        <taxon>Danionella</taxon>
    </lineage>
</organism>
<reference evidence="3 4" key="1">
    <citation type="journal article" date="2019" name="Sci. Data">
        <title>Hybrid genome assembly and annotation of Danionella translucida.</title>
        <authorList>
            <person name="Kadobianskyi M."/>
            <person name="Schulze L."/>
            <person name="Schuelke M."/>
            <person name="Judkewitz B."/>
        </authorList>
    </citation>
    <scope>NUCLEOTIDE SEQUENCE [LARGE SCALE GENOMIC DNA]</scope>
    <source>
        <strain evidence="3 4">Bolton</strain>
    </source>
</reference>
<evidence type="ECO:0000256" key="1">
    <source>
        <dbReference type="ARBA" id="ARBA00008686"/>
    </source>
</evidence>
<proteinExistence type="inferred from homology"/>
<dbReference type="Pfam" id="PF04440">
    <property type="entry name" value="Dysbindin"/>
    <property type="match status" value="1"/>
</dbReference>
<comment type="caution">
    <text evidence="3">The sequence shown here is derived from an EMBL/GenBank/DDBJ whole genome shotgun (WGS) entry which is preliminary data.</text>
</comment>
<evidence type="ECO:0000313" key="4">
    <source>
        <dbReference type="Proteomes" id="UP000316079"/>
    </source>
</evidence>
<evidence type="ECO:0000313" key="3">
    <source>
        <dbReference type="EMBL" id="TRY57418.1"/>
    </source>
</evidence>
<sequence>MEVNVDMLEQMDLLDISDQETLDVFFSASGDDGPLTSPLQAFIHTETDDGLQNDVSLRIPDPCEIKSRILSTSSNSTCDSQASDDGSNTPVIQSDDEDEHEDHFPAEASTINGVSTKETSLGF</sequence>
<dbReference type="OrthoDB" id="8951733at2759"/>